<keyword evidence="5 7" id="KW-0548">Nucleotidyltransferase</keyword>
<dbReference type="PANTHER" id="PTHR32125">
    <property type="entry name" value="2-C-METHYL-D-ERYTHRITOL 4-PHOSPHATE CYTIDYLYLTRANSFERASE, CHLOROPLASTIC"/>
    <property type="match status" value="1"/>
</dbReference>
<keyword evidence="6 7" id="KW-0414">Isoprene biosynthesis</keyword>
<evidence type="ECO:0000256" key="2">
    <source>
        <dbReference type="ARBA" id="ARBA00004787"/>
    </source>
</evidence>
<comment type="caution">
    <text evidence="8">The sequence shown here is derived from an EMBL/GenBank/DDBJ whole genome shotgun (WGS) entry which is preliminary data.</text>
</comment>
<evidence type="ECO:0000256" key="5">
    <source>
        <dbReference type="ARBA" id="ARBA00022695"/>
    </source>
</evidence>
<dbReference type="InterPro" id="IPR050088">
    <property type="entry name" value="IspD/TarI_cytidylyltransf_bact"/>
</dbReference>
<comment type="pathway">
    <text evidence="2 7">Isoprenoid biosynthesis; isopentenyl diphosphate biosynthesis via DXP pathway; isopentenyl diphosphate from 1-deoxy-D-xylulose 5-phosphate: step 2/6.</text>
</comment>
<keyword evidence="9" id="KW-1185">Reference proteome</keyword>
<evidence type="ECO:0000313" key="8">
    <source>
        <dbReference type="EMBL" id="NMD98528.1"/>
    </source>
</evidence>
<dbReference type="RefSeq" id="WP_164175706.1">
    <property type="nucleotide sequence ID" value="NZ_JABAFA010000006.1"/>
</dbReference>
<dbReference type="CDD" id="cd02516">
    <property type="entry name" value="CDP-ME_synthetase"/>
    <property type="match status" value="1"/>
</dbReference>
<evidence type="ECO:0000313" key="9">
    <source>
        <dbReference type="Proteomes" id="UP000543804"/>
    </source>
</evidence>
<evidence type="ECO:0000256" key="4">
    <source>
        <dbReference type="ARBA" id="ARBA00022679"/>
    </source>
</evidence>
<feature type="site" description="Transition state stabilizer" evidence="7">
    <location>
        <position position="14"/>
    </location>
</feature>
<proteinExistence type="inferred from homology"/>
<organism evidence="8 9">
    <name type="scientific">Selenomonas bovis</name>
    <dbReference type="NCBI Taxonomy" id="416586"/>
    <lineage>
        <taxon>Bacteria</taxon>
        <taxon>Bacillati</taxon>
        <taxon>Bacillota</taxon>
        <taxon>Negativicutes</taxon>
        <taxon>Selenomonadales</taxon>
        <taxon>Selenomonadaceae</taxon>
        <taxon>Selenomonas</taxon>
    </lineage>
</organism>
<dbReference type="GO" id="GO:0050518">
    <property type="term" value="F:2-C-methyl-D-erythritol 4-phosphate cytidylyltransferase activity"/>
    <property type="evidence" value="ECO:0007669"/>
    <property type="project" value="UniProtKB-UniRule"/>
</dbReference>
<dbReference type="InterPro" id="IPR001228">
    <property type="entry name" value="IspD"/>
</dbReference>
<dbReference type="EC" id="2.7.7.60" evidence="7"/>
<comment type="catalytic activity">
    <reaction evidence="1 7">
        <text>2-C-methyl-D-erythritol 4-phosphate + CTP + H(+) = 4-CDP-2-C-methyl-D-erythritol + diphosphate</text>
        <dbReference type="Rhea" id="RHEA:13429"/>
        <dbReference type="ChEBI" id="CHEBI:15378"/>
        <dbReference type="ChEBI" id="CHEBI:33019"/>
        <dbReference type="ChEBI" id="CHEBI:37563"/>
        <dbReference type="ChEBI" id="CHEBI:57823"/>
        <dbReference type="ChEBI" id="CHEBI:58262"/>
        <dbReference type="EC" id="2.7.7.60"/>
    </reaction>
</comment>
<dbReference type="HAMAP" id="MF_00108">
    <property type="entry name" value="IspD"/>
    <property type="match status" value="1"/>
</dbReference>
<protein>
    <recommendedName>
        <fullName evidence="7">2-C-methyl-D-erythritol 4-phosphate cytidylyltransferase</fullName>
        <ecNumber evidence="7">2.7.7.60</ecNumber>
    </recommendedName>
    <alternativeName>
        <fullName evidence="7">4-diphosphocytidyl-2C-methyl-D-erythritol synthase</fullName>
    </alternativeName>
    <alternativeName>
        <fullName evidence="7">MEP cytidylyltransferase</fullName>
        <shortName evidence="7">MCT</shortName>
    </alternativeName>
</protein>
<reference evidence="8 9" key="1">
    <citation type="submission" date="2020-04" db="EMBL/GenBank/DDBJ databases">
        <authorList>
            <person name="Hitch T.C.A."/>
            <person name="Wylensek D."/>
            <person name="Clavel T."/>
        </authorList>
    </citation>
    <scope>NUCLEOTIDE SEQUENCE [LARGE SCALE GENOMIC DNA]</scope>
    <source>
        <strain evidence="8 9">PG-130-P53-12</strain>
    </source>
</reference>
<feature type="site" description="Transition state stabilizer" evidence="7">
    <location>
        <position position="21"/>
    </location>
</feature>
<dbReference type="PANTHER" id="PTHR32125:SF4">
    <property type="entry name" value="2-C-METHYL-D-ERYTHRITOL 4-PHOSPHATE CYTIDYLYLTRANSFERASE, CHLOROPLASTIC"/>
    <property type="match status" value="1"/>
</dbReference>
<dbReference type="Proteomes" id="UP000543804">
    <property type="component" value="Unassembled WGS sequence"/>
</dbReference>
<dbReference type="PROSITE" id="PS01295">
    <property type="entry name" value="ISPD"/>
    <property type="match status" value="1"/>
</dbReference>
<comment type="similarity">
    <text evidence="3 7">Belongs to the IspD/TarI cytidylyltransferase family. IspD subfamily.</text>
</comment>
<dbReference type="AlphaFoldDB" id="A0A848B5S1"/>
<dbReference type="EMBL" id="JABAFA010000006">
    <property type="protein sequence ID" value="NMD98528.1"/>
    <property type="molecule type" value="Genomic_DNA"/>
</dbReference>
<sequence length="231" mass="24187">MVSVIFPAAGQGRRMRAGCNKVLLTLGGEPILVRTLRQFARVPAVGECIVVAGAQETAEVEAMLAAAERRAPLPPWRVVAGGAERQYSVANGLAACSKAAEVVLVHDAARPLIRPAVIEAVIEAARAHGGAIAAVPEKNTVKVVDAAGVVVSTPARSTLWAVQTPQGFRREILCAAYAQAAADGFLGTDDASLVERLGRPVHVVMSDYRNLKVTTPEDLVMAEALLQAPEA</sequence>
<dbReference type="UniPathway" id="UPA00056">
    <property type="reaction ID" value="UER00093"/>
</dbReference>
<accession>A0A848B5S1</accession>
<feature type="site" description="Positions MEP for the nucleophilic attack" evidence="7">
    <location>
        <position position="212"/>
    </location>
</feature>
<feature type="site" description="Positions MEP for the nucleophilic attack" evidence="7">
    <location>
        <position position="156"/>
    </location>
</feature>
<comment type="function">
    <text evidence="7">Catalyzes the formation of 4-diphosphocytidyl-2-C-methyl-D-erythritol from CTP and 2-C-methyl-D-erythritol 4-phosphate (MEP).</text>
</comment>
<dbReference type="InterPro" id="IPR029044">
    <property type="entry name" value="Nucleotide-diphossugar_trans"/>
</dbReference>
<dbReference type="Gene3D" id="3.90.550.10">
    <property type="entry name" value="Spore Coat Polysaccharide Biosynthesis Protein SpsA, Chain A"/>
    <property type="match status" value="1"/>
</dbReference>
<dbReference type="GO" id="GO:0019288">
    <property type="term" value="P:isopentenyl diphosphate biosynthetic process, methylerythritol 4-phosphate pathway"/>
    <property type="evidence" value="ECO:0007669"/>
    <property type="project" value="UniProtKB-UniRule"/>
</dbReference>
<evidence type="ECO:0000256" key="1">
    <source>
        <dbReference type="ARBA" id="ARBA00001282"/>
    </source>
</evidence>
<dbReference type="InterPro" id="IPR034683">
    <property type="entry name" value="IspD/TarI"/>
</dbReference>
<gene>
    <name evidence="7" type="primary">ispD</name>
    <name evidence="8" type="ORF">HF878_03390</name>
</gene>
<dbReference type="Pfam" id="PF01128">
    <property type="entry name" value="IspD"/>
    <property type="match status" value="1"/>
</dbReference>
<evidence type="ECO:0000256" key="7">
    <source>
        <dbReference type="HAMAP-Rule" id="MF_00108"/>
    </source>
</evidence>
<evidence type="ECO:0000256" key="6">
    <source>
        <dbReference type="ARBA" id="ARBA00023229"/>
    </source>
</evidence>
<evidence type="ECO:0000256" key="3">
    <source>
        <dbReference type="ARBA" id="ARBA00009789"/>
    </source>
</evidence>
<name>A0A848B5S1_9FIRM</name>
<dbReference type="InterPro" id="IPR018294">
    <property type="entry name" value="ISPD_synthase_CS"/>
</dbReference>
<dbReference type="SUPFAM" id="SSF53448">
    <property type="entry name" value="Nucleotide-diphospho-sugar transferases"/>
    <property type="match status" value="1"/>
</dbReference>
<dbReference type="FunFam" id="3.90.550.10:FF:000003">
    <property type="entry name" value="2-C-methyl-D-erythritol 4-phosphate cytidylyltransferase"/>
    <property type="match status" value="1"/>
</dbReference>
<keyword evidence="4 7" id="KW-0808">Transferase</keyword>
<dbReference type="NCBIfam" id="TIGR00453">
    <property type="entry name" value="ispD"/>
    <property type="match status" value="1"/>
</dbReference>